<dbReference type="EMBL" id="QFZU02000013">
    <property type="protein sequence ID" value="RGA06533.1"/>
    <property type="molecule type" value="Genomic_DNA"/>
</dbReference>
<evidence type="ECO:0000313" key="4">
    <source>
        <dbReference type="Proteomes" id="UP000262538"/>
    </source>
</evidence>
<feature type="region of interest" description="Disordered" evidence="1">
    <location>
        <begin position="273"/>
        <end position="331"/>
    </location>
</feature>
<feature type="compositionally biased region" description="Gly residues" evidence="1">
    <location>
        <begin position="285"/>
        <end position="298"/>
    </location>
</feature>
<feature type="region of interest" description="Disordered" evidence="1">
    <location>
        <begin position="1"/>
        <end position="125"/>
    </location>
</feature>
<evidence type="ECO:0000259" key="2">
    <source>
        <dbReference type="Pfam" id="PF02720"/>
    </source>
</evidence>
<gene>
    <name evidence="3" type="ORF">DI270_002465</name>
</gene>
<accession>A0ABX9LRA4</accession>
<reference evidence="3 4" key="1">
    <citation type="submission" date="2018-08" db="EMBL/GenBank/DDBJ databases">
        <title>Microbispora. triticiradicis sp. nov., a novel actinomycete isolated from the root of wheat (Triticum aestivum L.)).</title>
        <authorList>
            <person name="Han C."/>
        </authorList>
    </citation>
    <scope>NUCLEOTIDE SEQUENCE [LARGE SCALE GENOMIC DNA]</scope>
    <source>
        <strain evidence="3 4">NEAU-HRDPA2-9</strain>
    </source>
</reference>
<evidence type="ECO:0000256" key="1">
    <source>
        <dbReference type="SAM" id="MobiDB-lite"/>
    </source>
</evidence>
<comment type="caution">
    <text evidence="3">The sequence shown here is derived from an EMBL/GenBank/DDBJ whole genome shotgun (WGS) entry which is preliminary data.</text>
</comment>
<dbReference type="Proteomes" id="UP000262538">
    <property type="component" value="Unassembled WGS sequence"/>
</dbReference>
<proteinExistence type="predicted"/>
<evidence type="ECO:0000313" key="3">
    <source>
        <dbReference type="EMBL" id="RGA06533.1"/>
    </source>
</evidence>
<organism evidence="3 4">
    <name type="scientific">Microbispora triticiradicis</name>
    <dbReference type="NCBI Taxonomy" id="2200763"/>
    <lineage>
        <taxon>Bacteria</taxon>
        <taxon>Bacillati</taxon>
        <taxon>Actinomycetota</taxon>
        <taxon>Actinomycetes</taxon>
        <taxon>Streptosporangiales</taxon>
        <taxon>Streptosporangiaceae</taxon>
        <taxon>Microbispora</taxon>
    </lineage>
</organism>
<dbReference type="InterPro" id="IPR003870">
    <property type="entry name" value="DUF222"/>
</dbReference>
<keyword evidence="4" id="KW-1185">Reference proteome</keyword>
<feature type="domain" description="DUF222" evidence="2">
    <location>
        <begin position="371"/>
        <end position="574"/>
    </location>
</feature>
<dbReference type="Pfam" id="PF02720">
    <property type="entry name" value="DUF222"/>
    <property type="match status" value="1"/>
</dbReference>
<protein>
    <submittedName>
        <fullName evidence="3">DUF222 domain-containing protein</fullName>
    </submittedName>
</protein>
<name>A0ABX9LRA4_9ACTN</name>
<sequence>MAQDILAGRGLRTEPGRESAGQTADRRSCSRVPRVKFQPKIRRSAEERSARSGGRLLRGVESPADSTRDALFPASRHPGRARSSPGWRRAASPRCAPSRRPVPSPSPGPVTGFPGPADGAESLSVVGASPSSASYLPAPANTAPGRFPGIPFRWSRDDDRDMECESVLWLVCPTCADITTWPVAPDIVFGWLLSVMAHERIQTDFRMHRGGAMYLFGDGSDHPHRSIGEDADWWDQLTAGSPLWSSEGSAACEFVPIVVPGVRERASCNNRQAKVGAPDGVPDGAPGGASGAGQGDAGRGPDAGRDRDAEGAPGGVSDGAQSGASDGAFDGVFEGDRGVGSSSWAAVAAVGEAARAVALAPAPESAEVCLAEAEELLAARDRITSALAARVGQVHRSGEAKNHGHASTRLWLRSAGGMTIPGAGRLVTMGVELGRLSRVRERFAEGSLAEGIVEAICTATSGLTDEQAITAEGILLELAGSAGAAEVAKAGRYLRAVLDPDGHEQDEQADFDRRFFRVRRRRNGGLEGEFYLPARLQHLLDVYAKPKAEGDDRTLSVRNADAFIAFLENKIATELLVLVRRIPARRPPSRRTFRYYPLR</sequence>
<feature type="compositionally biased region" description="Basic residues" evidence="1">
    <location>
        <begin position="33"/>
        <end position="42"/>
    </location>
</feature>
<feature type="compositionally biased region" description="Low complexity" evidence="1">
    <location>
        <begin position="88"/>
        <end position="99"/>
    </location>
</feature>